<dbReference type="SMART" id="SM00066">
    <property type="entry name" value="GAL4"/>
    <property type="match status" value="1"/>
</dbReference>
<keyword evidence="5" id="KW-1185">Reference proteome</keyword>
<dbReference type="InterPro" id="IPR053157">
    <property type="entry name" value="Sterol_Uptake_Regulator"/>
</dbReference>
<dbReference type="Pfam" id="PF00172">
    <property type="entry name" value="Zn_clus"/>
    <property type="match status" value="1"/>
</dbReference>
<proteinExistence type="predicted"/>
<dbReference type="OrthoDB" id="3546279at2759"/>
<gene>
    <name evidence="4" type="ORF">AK830_g10013</name>
</gene>
<dbReference type="InterPro" id="IPR001138">
    <property type="entry name" value="Zn2Cys6_DnaBD"/>
</dbReference>
<dbReference type="STRING" id="78410.A0A0P7B4E4"/>
<evidence type="ECO:0000313" key="4">
    <source>
        <dbReference type="EMBL" id="KPM36552.1"/>
    </source>
</evidence>
<evidence type="ECO:0000256" key="1">
    <source>
        <dbReference type="ARBA" id="ARBA00023242"/>
    </source>
</evidence>
<dbReference type="Proteomes" id="UP000050424">
    <property type="component" value="Unassembled WGS sequence"/>
</dbReference>
<sequence>MPRLYHTKSKTGCKRCRARRVKCDESRPTCGSCRRHKVQCTYDRADSTDNPSQLHDESKNRTHSPSMAEGRERRHRELRLMHTFTVRTCRTLPGTHLPELLETWAVEVPRLALDYEPLLSAIMALTSHHLAREARTRDEADGFLTLRSLYLESTLHKHRRALADVTRDKADAVCFTTVILTIDTMANLGERSLQPYEPPLQWLHVSRGVGDVCRLTLGLIEDDADAKIRPVVDTMMPFVRDFQLASGVDPALAYLLEFEDGEAEADEDTGAYEATARLLSWILAGRDSGEDVKMYGRRLTAFPVLVSGRFISLLEQQRPRALVFLAHFFGLAAHASEFWWLGATPCREIWAIRAVLGPEWQGLVAGLTEAAPGKAEPGQQQQMDVDRE</sequence>
<dbReference type="EMBL" id="LKCW01000199">
    <property type="protein sequence ID" value="KPM36552.1"/>
    <property type="molecule type" value="Genomic_DNA"/>
</dbReference>
<dbReference type="CDD" id="cd00067">
    <property type="entry name" value="GAL4"/>
    <property type="match status" value="1"/>
</dbReference>
<dbReference type="PANTHER" id="PTHR47784">
    <property type="entry name" value="STEROL UPTAKE CONTROL PROTEIN 2"/>
    <property type="match status" value="1"/>
</dbReference>
<name>A0A0P7B4E4_9HYPO</name>
<evidence type="ECO:0000256" key="2">
    <source>
        <dbReference type="SAM" id="MobiDB-lite"/>
    </source>
</evidence>
<dbReference type="GO" id="GO:0001228">
    <property type="term" value="F:DNA-binding transcription activator activity, RNA polymerase II-specific"/>
    <property type="evidence" value="ECO:0007669"/>
    <property type="project" value="TreeGrafter"/>
</dbReference>
<dbReference type="PROSITE" id="PS00463">
    <property type="entry name" value="ZN2_CY6_FUNGAL_1"/>
    <property type="match status" value="1"/>
</dbReference>
<dbReference type="InterPro" id="IPR036864">
    <property type="entry name" value="Zn2-C6_fun-type_DNA-bd_sf"/>
</dbReference>
<evidence type="ECO:0000259" key="3">
    <source>
        <dbReference type="PROSITE" id="PS50048"/>
    </source>
</evidence>
<feature type="domain" description="Zn(2)-C6 fungal-type" evidence="3">
    <location>
        <begin position="12"/>
        <end position="42"/>
    </location>
</feature>
<dbReference type="SUPFAM" id="SSF57701">
    <property type="entry name" value="Zn2/Cys6 DNA-binding domain"/>
    <property type="match status" value="1"/>
</dbReference>
<reference evidence="4 5" key="1">
    <citation type="submission" date="2015-09" db="EMBL/GenBank/DDBJ databases">
        <title>Draft genome of a European isolate of the apple canker pathogen Neonectria ditissima.</title>
        <authorList>
            <person name="Gomez-Cortecero A."/>
            <person name="Harrison R.J."/>
            <person name="Armitage A.D."/>
        </authorList>
    </citation>
    <scope>NUCLEOTIDE SEQUENCE [LARGE SCALE GENOMIC DNA]</scope>
    <source>
        <strain evidence="4 5">R09/05</strain>
    </source>
</reference>
<dbReference type="PROSITE" id="PS50048">
    <property type="entry name" value="ZN2_CY6_FUNGAL_2"/>
    <property type="match status" value="1"/>
</dbReference>
<dbReference type="AlphaFoldDB" id="A0A0P7B4E4"/>
<dbReference type="GO" id="GO:0008270">
    <property type="term" value="F:zinc ion binding"/>
    <property type="evidence" value="ECO:0007669"/>
    <property type="project" value="InterPro"/>
</dbReference>
<dbReference type="Gene3D" id="4.10.240.10">
    <property type="entry name" value="Zn(2)-C6 fungal-type DNA-binding domain"/>
    <property type="match status" value="1"/>
</dbReference>
<organism evidence="4 5">
    <name type="scientific">Neonectria ditissima</name>
    <dbReference type="NCBI Taxonomy" id="78410"/>
    <lineage>
        <taxon>Eukaryota</taxon>
        <taxon>Fungi</taxon>
        <taxon>Dikarya</taxon>
        <taxon>Ascomycota</taxon>
        <taxon>Pezizomycotina</taxon>
        <taxon>Sordariomycetes</taxon>
        <taxon>Hypocreomycetidae</taxon>
        <taxon>Hypocreales</taxon>
        <taxon>Nectriaceae</taxon>
        <taxon>Neonectria</taxon>
    </lineage>
</organism>
<dbReference type="PANTHER" id="PTHR47784:SF5">
    <property type="entry name" value="STEROL UPTAKE CONTROL PROTEIN 2"/>
    <property type="match status" value="1"/>
</dbReference>
<keyword evidence="1" id="KW-0539">Nucleus</keyword>
<feature type="region of interest" description="Disordered" evidence="2">
    <location>
        <begin position="44"/>
        <end position="74"/>
    </location>
</feature>
<protein>
    <recommendedName>
        <fullName evidence="3">Zn(2)-C6 fungal-type domain-containing protein</fullName>
    </recommendedName>
</protein>
<evidence type="ECO:0000313" key="5">
    <source>
        <dbReference type="Proteomes" id="UP000050424"/>
    </source>
</evidence>
<comment type="caution">
    <text evidence="4">The sequence shown here is derived from an EMBL/GenBank/DDBJ whole genome shotgun (WGS) entry which is preliminary data.</text>
</comment>
<accession>A0A0P7B4E4</accession>